<dbReference type="Gene3D" id="3.40.50.300">
    <property type="entry name" value="P-loop containing nucleotide triphosphate hydrolases"/>
    <property type="match status" value="1"/>
</dbReference>
<dbReference type="GO" id="GO:0032790">
    <property type="term" value="P:ribosome disassembly"/>
    <property type="evidence" value="ECO:0007669"/>
    <property type="project" value="TreeGrafter"/>
</dbReference>
<proteinExistence type="predicted"/>
<keyword evidence="4" id="KW-0342">GTP-binding</keyword>
<name>A0A2N0UL83_9FIRM</name>
<keyword evidence="3" id="KW-0648">Protein biosynthesis</keyword>
<evidence type="ECO:0000259" key="7">
    <source>
        <dbReference type="PROSITE" id="PS51722"/>
    </source>
</evidence>
<comment type="function">
    <text evidence="1">Abolishes the inhibitory effect of tetracyclin on protein synthesis by a non-covalent modification of the ribosomes.</text>
</comment>
<feature type="domain" description="Tr-type G" evidence="7">
    <location>
        <begin position="1"/>
        <end position="228"/>
    </location>
</feature>
<dbReference type="InterPro" id="IPR010298">
    <property type="entry name" value="YacP-like"/>
</dbReference>
<dbReference type="SUPFAM" id="SSF54980">
    <property type="entry name" value="EF-G C-terminal domain-like"/>
    <property type="match status" value="2"/>
</dbReference>
<dbReference type="SUPFAM" id="SSF52540">
    <property type="entry name" value="P-loop containing nucleoside triphosphate hydrolases"/>
    <property type="match status" value="1"/>
</dbReference>
<evidence type="ECO:0000256" key="3">
    <source>
        <dbReference type="ARBA" id="ARBA00022917"/>
    </source>
</evidence>
<dbReference type="InterPro" id="IPR005517">
    <property type="entry name" value="Transl_elong_EFG/EF2_IV"/>
</dbReference>
<dbReference type="InterPro" id="IPR020568">
    <property type="entry name" value="Ribosomal_Su5_D2-typ_SF"/>
</dbReference>
<keyword evidence="2" id="KW-0547">Nucleotide-binding</keyword>
<dbReference type="Gene3D" id="2.40.30.10">
    <property type="entry name" value="Translation factors"/>
    <property type="match status" value="1"/>
</dbReference>
<dbReference type="Gene3D" id="3.30.70.870">
    <property type="entry name" value="Elongation Factor G (Translational Gtpase), domain 3"/>
    <property type="match status" value="1"/>
</dbReference>
<dbReference type="Gene3D" id="3.30.70.240">
    <property type="match status" value="1"/>
</dbReference>
<dbReference type="InterPro" id="IPR053905">
    <property type="entry name" value="EF-G-like_DII"/>
</dbReference>
<dbReference type="InterPro" id="IPR035650">
    <property type="entry name" value="Tet_C"/>
</dbReference>
<evidence type="ECO:0000256" key="2">
    <source>
        <dbReference type="ARBA" id="ARBA00022741"/>
    </source>
</evidence>
<sequence>MKKIAVGILAHVDSGKTTLSEALMYSSGNITKLGRVDHRDSFLDTFSLERDRGITIFSKQAVMKYNNTEFTLLDTPGHVDFSAEAERTLQVLDYAILVISGTDGVQSHTCTLWKLLKKYGVPCFIFVNKMDLDGADKLSVMAQLRTGLDENCVDFTYPNSDGFRESVAVCDEKILEKYYETDAVEKSDITGAIKERKIFPCMFGSALKLDGVKAFLNLLDEYTVMPSYGAEFGAKVYKIAEDNQGNRLTFMKITGGSLKVREILQSEKNTNAEKVNRIRIYSGEKFTAVEEAVAGTVCAVTGITFTSSGDGLGVEKNSGVPVLEPVLTYKVELEDGTDAHTALTKLKTLENEDPQLNVVWNSRLGEIHIRLMGEIQLEVLRCIIKERFGMNVSFSTGSIIYKETIENTVEGVGHFEPLRHYAEVHLLLKPAKRGSGITINSRCKEDLLDRNWQRLILTHLCEKTHLGVLTGSPITDIEITLVSGKAHAKHTEGGDFRQATYRAVRQGLRSAKSILLEPVYDFTLEVPNENVGRAMSDIQRMSGTFNSPEAKGENSVLTGTAPVSEMGNYTKEVMQYTHGRGRLSCSLKGYEPCHNSDEVIAQIGYDCDADVDNPCGSVFCSHGAGYNVPWNEVGEHMHLPSVLDAPKDDGIGTNSENAFAKCKTQDDIFALDKELMQIFEQTYGPVTRRKHAPEKRHVKAVSSIDKAAEKYKKSPVYDGTEYLLVDGYNVIFAWEHLKELSERSLDGARHALINILCNYQGYSKCNLILVFDAYKVKGEHREVETVNNISIVYTKEAETADMFIEKTSHKLAKTNKVRVVTSDALEQMIILGNGALRVSSRAFLEEVRQAENEIREIINSSNELNNNMN</sequence>
<dbReference type="SMART" id="SM00838">
    <property type="entry name" value="EFG_C"/>
    <property type="match status" value="1"/>
</dbReference>
<dbReference type="InterPro" id="IPR031157">
    <property type="entry name" value="G_TR_CS"/>
</dbReference>
<dbReference type="PANTHER" id="PTHR43261">
    <property type="entry name" value="TRANSLATION ELONGATION FACTOR G-RELATED"/>
    <property type="match status" value="1"/>
</dbReference>
<organism evidence="8 9">
    <name type="scientific">Ruminococcus bromii</name>
    <dbReference type="NCBI Taxonomy" id="40518"/>
    <lineage>
        <taxon>Bacteria</taxon>
        <taxon>Bacillati</taxon>
        <taxon>Bacillota</taxon>
        <taxon>Clostridia</taxon>
        <taxon>Eubacteriales</taxon>
        <taxon>Oscillospiraceae</taxon>
        <taxon>Ruminococcus</taxon>
    </lineage>
</organism>
<dbReference type="SUPFAM" id="SSF54211">
    <property type="entry name" value="Ribosomal protein S5 domain 2-like"/>
    <property type="match status" value="1"/>
</dbReference>
<evidence type="ECO:0000256" key="6">
    <source>
        <dbReference type="SAM" id="Coils"/>
    </source>
</evidence>
<dbReference type="InterPro" id="IPR000640">
    <property type="entry name" value="EFG_V-like"/>
</dbReference>
<dbReference type="InterPro" id="IPR009000">
    <property type="entry name" value="Transl_B-barrel_sf"/>
</dbReference>
<dbReference type="InterPro" id="IPR005225">
    <property type="entry name" value="Small_GTP-bd"/>
</dbReference>
<dbReference type="Pfam" id="PF05991">
    <property type="entry name" value="NYN_YacP"/>
    <property type="match status" value="1"/>
</dbReference>
<dbReference type="Pfam" id="PF14492">
    <property type="entry name" value="EFG_III"/>
    <property type="match status" value="1"/>
</dbReference>
<dbReference type="NCBIfam" id="TIGR00231">
    <property type="entry name" value="small_GTP"/>
    <property type="match status" value="1"/>
</dbReference>
<dbReference type="Pfam" id="PF22042">
    <property type="entry name" value="EF-G_D2"/>
    <property type="match status" value="1"/>
</dbReference>
<dbReference type="Proteomes" id="UP000233425">
    <property type="component" value="Unassembled WGS sequence"/>
</dbReference>
<dbReference type="InterPro" id="IPR000795">
    <property type="entry name" value="T_Tr_GTP-bd_dom"/>
</dbReference>
<keyword evidence="5" id="KW-0046">Antibiotic resistance</keyword>
<dbReference type="InterPro" id="IPR035647">
    <property type="entry name" value="EFG_III/V"/>
</dbReference>
<dbReference type="Pfam" id="PF00679">
    <property type="entry name" value="EFG_C"/>
    <property type="match status" value="1"/>
</dbReference>
<dbReference type="GO" id="GO:0003746">
    <property type="term" value="F:translation elongation factor activity"/>
    <property type="evidence" value="ECO:0007669"/>
    <property type="project" value="UniProtKB-KW"/>
</dbReference>
<dbReference type="SMART" id="SM00889">
    <property type="entry name" value="EFG_IV"/>
    <property type="match status" value="1"/>
</dbReference>
<dbReference type="Gene3D" id="3.30.230.10">
    <property type="match status" value="1"/>
</dbReference>
<reference evidence="8" key="1">
    <citation type="journal article" date="2018" name="Environ. Microbiol.">
        <title>Sporulation capability and amylosome conservation among diverse human colonic and rumen isolates of the keystone starch-degrader Ruminococcus bromii.</title>
        <authorList>
            <person name="Mukhopadhya I."/>
            <person name="Morais S."/>
            <person name="Laverde-Gomez J."/>
            <person name="Sheridan P.O."/>
            <person name="Walker A.W."/>
            <person name="Kelly W."/>
            <person name="Klieve A.V."/>
            <person name="Ouwerkerk D."/>
            <person name="Duncan S.H."/>
            <person name="Louis P."/>
            <person name="Koropatkin N."/>
            <person name="Cockburn D."/>
            <person name="Kibler R."/>
            <person name="Cooper P.J."/>
            <person name="Sandoval C."/>
            <person name="Crost E."/>
            <person name="Juge N."/>
            <person name="Bayer E.A."/>
            <person name="Flint H.J."/>
        </authorList>
    </citation>
    <scope>NUCLEOTIDE SEQUENCE [LARGE SCALE GENOMIC DNA]</scope>
    <source>
        <strain evidence="8">ATCC 27255</strain>
    </source>
</reference>
<dbReference type="InterPro" id="IPR041095">
    <property type="entry name" value="EFG_II"/>
</dbReference>
<dbReference type="GO" id="GO:0046677">
    <property type="term" value="P:response to antibiotic"/>
    <property type="evidence" value="ECO:0007669"/>
    <property type="project" value="UniProtKB-KW"/>
</dbReference>
<dbReference type="SUPFAM" id="SSF50447">
    <property type="entry name" value="Translation proteins"/>
    <property type="match status" value="1"/>
</dbReference>
<keyword evidence="8" id="KW-0251">Elongation factor</keyword>
<evidence type="ECO:0000256" key="5">
    <source>
        <dbReference type="ARBA" id="ARBA00023251"/>
    </source>
</evidence>
<evidence type="ECO:0000256" key="4">
    <source>
        <dbReference type="ARBA" id="ARBA00023134"/>
    </source>
</evidence>
<dbReference type="CDD" id="cd03711">
    <property type="entry name" value="Tet_C"/>
    <property type="match status" value="1"/>
</dbReference>
<dbReference type="PRINTS" id="PR00315">
    <property type="entry name" value="ELONGATNFCT"/>
</dbReference>
<dbReference type="InterPro" id="IPR027417">
    <property type="entry name" value="P-loop_NTPase"/>
</dbReference>
<feature type="coiled-coil region" evidence="6">
    <location>
        <begin position="840"/>
        <end position="867"/>
    </location>
</feature>
<gene>
    <name evidence="8" type="primary">fus_1</name>
    <name evidence="8" type="ORF">RBATCC27255_01462</name>
</gene>
<dbReference type="PROSITE" id="PS51722">
    <property type="entry name" value="G_TR_2"/>
    <property type="match status" value="1"/>
</dbReference>
<dbReference type="GO" id="GO:0003924">
    <property type="term" value="F:GTPase activity"/>
    <property type="evidence" value="ECO:0007669"/>
    <property type="project" value="InterPro"/>
</dbReference>
<evidence type="ECO:0000313" key="8">
    <source>
        <dbReference type="EMBL" id="PKD27698.1"/>
    </source>
</evidence>
<dbReference type="PROSITE" id="PS00301">
    <property type="entry name" value="G_TR_1"/>
    <property type="match status" value="1"/>
</dbReference>
<dbReference type="Pfam" id="PF03764">
    <property type="entry name" value="EFG_IV"/>
    <property type="match status" value="1"/>
</dbReference>
<dbReference type="PANTHER" id="PTHR43261:SF1">
    <property type="entry name" value="RIBOSOME-RELEASING FACTOR 2, MITOCHONDRIAL"/>
    <property type="match status" value="1"/>
</dbReference>
<keyword evidence="9" id="KW-1185">Reference proteome</keyword>
<comment type="caution">
    <text evidence="8">The sequence shown here is derived from an EMBL/GenBank/DDBJ whole genome shotgun (WGS) entry which is preliminary data.</text>
</comment>
<evidence type="ECO:0000256" key="1">
    <source>
        <dbReference type="ARBA" id="ARBA00003987"/>
    </source>
</evidence>
<evidence type="ECO:0000313" key="9">
    <source>
        <dbReference type="Proteomes" id="UP000233425"/>
    </source>
</evidence>
<dbReference type="CDD" id="cd10912">
    <property type="entry name" value="PIN_YacP-like"/>
    <property type="match status" value="1"/>
</dbReference>
<dbReference type="AlphaFoldDB" id="A0A2N0UL83"/>
<dbReference type="Pfam" id="PF00009">
    <property type="entry name" value="GTP_EFTU"/>
    <property type="match status" value="1"/>
</dbReference>
<keyword evidence="6" id="KW-0175">Coiled coil</keyword>
<protein>
    <submittedName>
        <fullName evidence="8">Elongation factor G</fullName>
    </submittedName>
</protein>
<dbReference type="EMBL" id="NNSR01000069">
    <property type="protein sequence ID" value="PKD27698.1"/>
    <property type="molecule type" value="Genomic_DNA"/>
</dbReference>
<dbReference type="GO" id="GO:0005525">
    <property type="term" value="F:GTP binding"/>
    <property type="evidence" value="ECO:0007669"/>
    <property type="project" value="UniProtKB-KW"/>
</dbReference>
<dbReference type="InterPro" id="IPR014721">
    <property type="entry name" value="Ribsml_uS5_D2-typ_fold_subgr"/>
</dbReference>
<dbReference type="RefSeq" id="WP_101029414.1">
    <property type="nucleotide sequence ID" value="NZ_CABMMZ010000069.1"/>
</dbReference>
<accession>A0A2N0UL83</accession>